<name>A0A0J9XZN8_BRUMA</name>
<evidence type="ECO:0000256" key="1">
    <source>
        <dbReference type="SAM" id="MobiDB-lite"/>
    </source>
</evidence>
<feature type="region of interest" description="Disordered" evidence="1">
    <location>
        <begin position="26"/>
        <end position="49"/>
    </location>
</feature>
<evidence type="ECO:0000313" key="2">
    <source>
        <dbReference type="EMBL" id="CDP98799.1"/>
    </source>
</evidence>
<sequence>MIEDQNLSPITAGRLSVLRKMILFGSKNPAKPSSSRKSNIPLALNRNNGLNSFRRNTLPPIVETPQASRRKNWMKEFEI</sequence>
<accession>A0A0J9XZN8</accession>
<organism evidence="2">
    <name type="scientific">Brugia malayi</name>
    <name type="common">Filarial nematode worm</name>
    <dbReference type="NCBI Taxonomy" id="6279"/>
    <lineage>
        <taxon>Eukaryota</taxon>
        <taxon>Metazoa</taxon>
        <taxon>Ecdysozoa</taxon>
        <taxon>Nematoda</taxon>
        <taxon>Chromadorea</taxon>
        <taxon>Rhabditida</taxon>
        <taxon>Spirurina</taxon>
        <taxon>Spiruromorpha</taxon>
        <taxon>Filarioidea</taxon>
        <taxon>Onchocercidae</taxon>
        <taxon>Brugia</taxon>
    </lineage>
</organism>
<reference evidence="2" key="1">
    <citation type="journal article" date="2007" name="Science">
        <title>Draft genome of the filarial nematode parasite Brugia malayi.</title>
        <authorList>
            <person name="Ghedin E."/>
            <person name="Wang S."/>
            <person name="Spiro D."/>
            <person name="Caler E."/>
            <person name="Zhao Q."/>
            <person name="Crabtree J."/>
            <person name="Allen J.E."/>
            <person name="Delcher A.L."/>
            <person name="Guiliano D.B."/>
            <person name="Miranda-Saavedra D."/>
            <person name="Angiuoli S.V."/>
            <person name="Creasy T."/>
            <person name="Amedeo P."/>
            <person name="Haas B."/>
            <person name="El-Sayed N.M."/>
            <person name="Wortman J.R."/>
            <person name="Feldblyum T."/>
            <person name="Tallon L."/>
            <person name="Schatz M."/>
            <person name="Shumway M."/>
            <person name="Koo H."/>
            <person name="Salzberg S.L."/>
            <person name="Schobel S."/>
            <person name="Pertea M."/>
            <person name="Pop M."/>
            <person name="White O."/>
            <person name="Barton G.J."/>
            <person name="Carlow C.K."/>
            <person name="Crawford M.J."/>
            <person name="Daub J."/>
            <person name="Dimmic M.W."/>
            <person name="Estes C.F."/>
            <person name="Foster J.M."/>
            <person name="Ganatra M."/>
            <person name="Gregory W.F."/>
            <person name="Johnson N.M."/>
            <person name="Jin J."/>
            <person name="Komuniecki R."/>
            <person name="Korf I."/>
            <person name="Kumar S."/>
            <person name="Laney S."/>
            <person name="Li B.W."/>
            <person name="Li W."/>
            <person name="Lindblom T.H."/>
            <person name="Lustigman S."/>
            <person name="Ma D."/>
            <person name="Maina C.V."/>
            <person name="Martin D.M."/>
            <person name="McCarter J.P."/>
            <person name="McReynolds L."/>
            <person name="Mitreva M."/>
            <person name="Nutman T.B."/>
            <person name="Parkinson J."/>
            <person name="Peregrin-Alvarez J.M."/>
            <person name="Poole C."/>
            <person name="Ren Q."/>
            <person name="Saunders L."/>
            <person name="Sluder A.E."/>
            <person name="Smith K."/>
            <person name="Stanke M."/>
            <person name="Unnasch T.R."/>
            <person name="Ware J."/>
            <person name="Wei A.D."/>
            <person name="Weil G."/>
            <person name="Williams D.J."/>
            <person name="Zhang Y."/>
            <person name="Williams S.A."/>
            <person name="Fraser-Liggett C."/>
            <person name="Slatko B."/>
            <person name="Blaxter M.L."/>
            <person name="Scott A.L."/>
        </authorList>
    </citation>
    <scope>NUCLEOTIDE SEQUENCE</scope>
    <source>
        <strain evidence="2">FR3</strain>
    </source>
</reference>
<gene>
    <name evidence="2 3" type="ORF">Bm14811</name>
    <name evidence="2" type="ORF">BM_Bm14811</name>
</gene>
<dbReference type="EMBL" id="LN857000">
    <property type="protein sequence ID" value="CDP98799.1"/>
    <property type="molecule type" value="Genomic_DNA"/>
</dbReference>
<protein>
    <submittedName>
        <fullName evidence="2">Bm14811</fullName>
    </submittedName>
</protein>
<evidence type="ECO:0000313" key="3">
    <source>
        <dbReference type="WormBase" id="Bm14811"/>
    </source>
</evidence>
<reference evidence="2" key="2">
    <citation type="submission" date="2012-12" db="EMBL/GenBank/DDBJ databases">
        <authorList>
            <person name="Gao Y.W."/>
            <person name="Fan S.T."/>
            <person name="Sun H.T."/>
            <person name="Wang Z."/>
            <person name="Gao X.L."/>
            <person name="Li Y.G."/>
            <person name="Wang T.C."/>
            <person name="Zhang K."/>
            <person name="Xu W.W."/>
            <person name="Yu Z.J."/>
            <person name="Xia X.Z."/>
        </authorList>
    </citation>
    <scope>NUCLEOTIDE SEQUENCE</scope>
    <source>
        <strain evidence="2">FR3</strain>
    </source>
</reference>
<proteinExistence type="predicted"/>
<dbReference type="WormBase" id="Bm14811">
    <property type="protein sequence ID" value="BM41091"/>
    <property type="gene ID" value="WBGene00234996"/>
</dbReference>
<dbReference type="AlphaFoldDB" id="A0A0J9XZN8"/>